<feature type="region of interest" description="Disordered" evidence="1">
    <location>
        <begin position="357"/>
        <end position="387"/>
    </location>
</feature>
<feature type="region of interest" description="Disordered" evidence="1">
    <location>
        <begin position="644"/>
        <end position="666"/>
    </location>
</feature>
<feature type="compositionally biased region" description="Basic and acidic residues" evidence="1">
    <location>
        <begin position="509"/>
        <end position="525"/>
    </location>
</feature>
<feature type="compositionally biased region" description="Low complexity" evidence="1">
    <location>
        <begin position="357"/>
        <end position="368"/>
    </location>
</feature>
<feature type="region of interest" description="Disordered" evidence="1">
    <location>
        <begin position="129"/>
        <end position="167"/>
    </location>
</feature>
<accession>A0A9D3M1C7</accession>
<evidence type="ECO:0000313" key="2">
    <source>
        <dbReference type="EMBL" id="KAG5836648.1"/>
    </source>
</evidence>
<feature type="compositionally biased region" description="Pro residues" evidence="1">
    <location>
        <begin position="544"/>
        <end position="553"/>
    </location>
</feature>
<feature type="region of interest" description="Disordered" evidence="1">
    <location>
        <begin position="291"/>
        <end position="315"/>
    </location>
</feature>
<dbReference type="PANTHER" id="PTHR16070:SF1">
    <property type="entry name" value="PROTEIN FAM222B"/>
    <property type="match status" value="1"/>
</dbReference>
<reference evidence="2" key="1">
    <citation type="submission" date="2021-01" db="EMBL/GenBank/DDBJ databases">
        <title>A chromosome-scale assembly of European eel, Anguilla anguilla.</title>
        <authorList>
            <person name="Henkel C."/>
            <person name="Jong-Raadsen S.A."/>
            <person name="Dufour S."/>
            <person name="Weltzien F.-A."/>
            <person name="Palstra A.P."/>
            <person name="Pelster B."/>
            <person name="Spaink H.P."/>
            <person name="Van Den Thillart G.E."/>
            <person name="Jansen H."/>
            <person name="Zahm M."/>
            <person name="Klopp C."/>
            <person name="Cedric C."/>
            <person name="Louis A."/>
            <person name="Berthelot C."/>
            <person name="Parey E."/>
            <person name="Roest Crollius H."/>
            <person name="Montfort J."/>
            <person name="Robinson-Rechavi M."/>
            <person name="Bucao C."/>
            <person name="Bouchez O."/>
            <person name="Gislard M."/>
            <person name="Lluch J."/>
            <person name="Milhes M."/>
            <person name="Lampietro C."/>
            <person name="Lopez Roques C."/>
            <person name="Donnadieu C."/>
            <person name="Braasch I."/>
            <person name="Desvignes T."/>
            <person name="Postlethwait J."/>
            <person name="Bobe J."/>
            <person name="Guiguen Y."/>
            <person name="Dirks R."/>
        </authorList>
    </citation>
    <scope>NUCLEOTIDE SEQUENCE</scope>
    <source>
        <strain evidence="2">Tag_6206</strain>
        <tissue evidence="2">Liver</tissue>
    </source>
</reference>
<organism evidence="2 3">
    <name type="scientific">Anguilla anguilla</name>
    <name type="common">European freshwater eel</name>
    <name type="synonym">Muraena anguilla</name>
    <dbReference type="NCBI Taxonomy" id="7936"/>
    <lineage>
        <taxon>Eukaryota</taxon>
        <taxon>Metazoa</taxon>
        <taxon>Chordata</taxon>
        <taxon>Craniata</taxon>
        <taxon>Vertebrata</taxon>
        <taxon>Euteleostomi</taxon>
        <taxon>Actinopterygii</taxon>
        <taxon>Neopterygii</taxon>
        <taxon>Teleostei</taxon>
        <taxon>Anguilliformes</taxon>
        <taxon>Anguillidae</taxon>
        <taxon>Anguilla</taxon>
    </lineage>
</organism>
<evidence type="ECO:0000256" key="1">
    <source>
        <dbReference type="SAM" id="MobiDB-lite"/>
    </source>
</evidence>
<keyword evidence="3" id="KW-1185">Reference proteome</keyword>
<proteinExistence type="predicted"/>
<dbReference type="EMBL" id="JAFIRN010000013">
    <property type="protein sequence ID" value="KAG5836648.1"/>
    <property type="molecule type" value="Genomic_DNA"/>
</dbReference>
<evidence type="ECO:0000313" key="3">
    <source>
        <dbReference type="Proteomes" id="UP001044222"/>
    </source>
</evidence>
<dbReference type="AlphaFoldDB" id="A0A9D3M1C7"/>
<dbReference type="PANTHER" id="PTHR16070">
    <property type="entry name" value="PROTEIN FAM222A-RELATED"/>
    <property type="match status" value="1"/>
</dbReference>
<dbReference type="Proteomes" id="UP001044222">
    <property type="component" value="Chromosome 13"/>
</dbReference>
<feature type="compositionally biased region" description="Polar residues" evidence="1">
    <location>
        <begin position="140"/>
        <end position="155"/>
    </location>
</feature>
<feature type="region of interest" description="Disordered" evidence="1">
    <location>
        <begin position="450"/>
        <end position="553"/>
    </location>
</feature>
<feature type="compositionally biased region" description="Low complexity" evidence="1">
    <location>
        <begin position="291"/>
        <end position="308"/>
    </location>
</feature>
<dbReference type="Pfam" id="PF15258">
    <property type="entry name" value="FAM222A"/>
    <property type="match status" value="2"/>
</dbReference>
<dbReference type="InterPro" id="IPR029340">
    <property type="entry name" value="FAM222"/>
</dbReference>
<comment type="caution">
    <text evidence="2">The sequence shown here is derived from an EMBL/GenBank/DDBJ whole genome shotgun (WGS) entry which is preliminary data.</text>
</comment>
<sequence length="666" mass="73244">MLACLPVAGDLSLQLLSHSQMNSGLQKWDTTQKMRSAQYPTPAELDAYAKRVADSPLTIKIFPNSIKVPQRKHIRRTVNGLDTSSQRYSPYPTPASAKTGLLAIVKGPLKGPIKGILKGFESGRARLLPEVTMNPPSGPYGTQSTLNLPQAQSNARARPLPQRQGLLHPHPQTLQLQQQPGLLHPQTLQQGLPHPQTLHQHQQTLQRQQTLQQTLQQQQQALQQQQQQQTLQQQQQQQTLQQQQQQQTLQQQQQQQTLQQQKLQQQTLQQQKLQQQQQQQMLQHQQTLQRQLQQQQQQTGLPHPQTPQDPRQLPGMAQLPKLQQPQVLPQAQTLQQLQVLPQAQTLQQPQVLPQAQTLQQPPGLPGLHGPRKMADGEAPPNVTVSTSTIPLSMASGRQQGRPADLSSIVQQISQFCQPRPGASTTSVCEGQIANPSPINRNLLINASSRVSAQNPAPAPLPSCALGSMDKPAAPPATTNRMPVYSSDMQQQQQQRCWNQQHLSHPQQRVSEERNPCSRQPRDRQGRSYPQDPCAGQPYGLAPPMEKPTPSPPVSGMPGVVPYANGHYFQPMWNGVLPTPNSDSSGSQDLALPFHGGPPGGPVDCAPGTQYRAGAGSSGQTGVMQGMEYVGGEYQAPCFRDQSLALGGRAPEPSHSRNTHIQVPGFR</sequence>
<evidence type="ECO:0008006" key="4">
    <source>
        <dbReference type="Google" id="ProtNLM"/>
    </source>
</evidence>
<protein>
    <recommendedName>
        <fullName evidence="4">Family with sequence similarity 222 member Bb</fullName>
    </recommendedName>
</protein>
<feature type="compositionally biased region" description="Low complexity" evidence="1">
    <location>
        <begin position="489"/>
        <end position="500"/>
    </location>
</feature>
<name>A0A9D3M1C7_ANGAN</name>
<gene>
    <name evidence="2" type="ORF">ANANG_G00230630</name>
</gene>
<feature type="region of interest" description="Disordered" evidence="1">
    <location>
        <begin position="185"/>
        <end position="205"/>
    </location>
</feature>